<dbReference type="PANTHER" id="PTHR43209:SF1">
    <property type="entry name" value="TRNA SULFURTRANSFERASE"/>
    <property type="match status" value="1"/>
</dbReference>
<sequence length="255" mass="29201">FFQIPSRMTEDFCILIHYHEISLKGKNRSWFERQLINNIKCQLFGLPCARVNLTAARIFCFGIDESLWNDYARRLQKVMGLKHAILMIQVKSDLDKMQTIAANQLEGVEFSSFRMSARRQYKDFHLSSQQINEAVGRHIQSIYLKPVKLKNADVDMTIELVKGMAYIGYKRIQGFGGLPVKTSEKAVSMISSGIDSPVASFEMLKRGVDLTYVHFHSVPATSRQSIQNVEEILSVLAGYQIRCRVYMVPLLDIQQ</sequence>
<gene>
    <name evidence="4" type="ORF">METZ01_LOCUS450561</name>
</gene>
<feature type="non-terminal residue" evidence="4">
    <location>
        <position position="255"/>
    </location>
</feature>
<feature type="non-terminal residue" evidence="4">
    <location>
        <position position="1"/>
    </location>
</feature>
<feature type="domain" description="THUMP" evidence="3">
    <location>
        <begin position="69"/>
        <end position="171"/>
    </location>
</feature>
<protein>
    <recommendedName>
        <fullName evidence="3">THUMP domain-containing protein</fullName>
    </recommendedName>
</protein>
<dbReference type="InterPro" id="IPR020536">
    <property type="entry name" value="ThiI_AANH"/>
</dbReference>
<evidence type="ECO:0000313" key="4">
    <source>
        <dbReference type="EMBL" id="SVD97707.1"/>
    </source>
</evidence>
<dbReference type="InterPro" id="IPR049962">
    <property type="entry name" value="THUMP_ThiI"/>
</dbReference>
<dbReference type="InterPro" id="IPR050102">
    <property type="entry name" value="tRNA_sulfurtransferase_ThiI"/>
</dbReference>
<evidence type="ECO:0000259" key="3">
    <source>
        <dbReference type="PROSITE" id="PS51165"/>
    </source>
</evidence>
<dbReference type="PROSITE" id="PS51165">
    <property type="entry name" value="THUMP"/>
    <property type="match status" value="1"/>
</dbReference>
<dbReference type="InterPro" id="IPR014729">
    <property type="entry name" value="Rossmann-like_a/b/a_fold"/>
</dbReference>
<dbReference type="InterPro" id="IPR054173">
    <property type="entry name" value="ThiI_fer"/>
</dbReference>
<dbReference type="GO" id="GO:0002937">
    <property type="term" value="P:tRNA 4-thiouridine biosynthesis"/>
    <property type="evidence" value="ECO:0007669"/>
    <property type="project" value="TreeGrafter"/>
</dbReference>
<dbReference type="GO" id="GO:0005524">
    <property type="term" value="F:ATP binding"/>
    <property type="evidence" value="ECO:0007669"/>
    <property type="project" value="UniProtKB-KW"/>
</dbReference>
<keyword evidence="2" id="KW-0067">ATP-binding</keyword>
<organism evidence="4">
    <name type="scientific">marine metagenome</name>
    <dbReference type="NCBI Taxonomy" id="408172"/>
    <lineage>
        <taxon>unclassified sequences</taxon>
        <taxon>metagenomes</taxon>
        <taxon>ecological metagenomes</taxon>
    </lineage>
</organism>
<proteinExistence type="predicted"/>
<dbReference type="GO" id="GO:0004810">
    <property type="term" value="F:CCA tRNA nucleotidyltransferase activity"/>
    <property type="evidence" value="ECO:0007669"/>
    <property type="project" value="InterPro"/>
</dbReference>
<dbReference type="GO" id="GO:0005829">
    <property type="term" value="C:cytosol"/>
    <property type="evidence" value="ECO:0007669"/>
    <property type="project" value="TreeGrafter"/>
</dbReference>
<dbReference type="Pfam" id="PF02568">
    <property type="entry name" value="ThiI"/>
    <property type="match status" value="1"/>
</dbReference>
<reference evidence="4" key="1">
    <citation type="submission" date="2018-05" db="EMBL/GenBank/DDBJ databases">
        <authorList>
            <person name="Lanie J.A."/>
            <person name="Ng W.-L."/>
            <person name="Kazmierczak K.M."/>
            <person name="Andrzejewski T.M."/>
            <person name="Davidsen T.M."/>
            <person name="Wayne K.J."/>
            <person name="Tettelin H."/>
            <person name="Glass J.I."/>
            <person name="Rusch D."/>
            <person name="Podicherti R."/>
            <person name="Tsui H.-C.T."/>
            <person name="Winkler M.E."/>
        </authorList>
    </citation>
    <scope>NUCLEOTIDE SEQUENCE</scope>
</reference>
<dbReference type="CDD" id="cd11716">
    <property type="entry name" value="THUMP_ThiI"/>
    <property type="match status" value="1"/>
</dbReference>
<evidence type="ECO:0000256" key="2">
    <source>
        <dbReference type="ARBA" id="ARBA00022840"/>
    </source>
</evidence>
<dbReference type="EMBL" id="UINC01185815">
    <property type="protein sequence ID" value="SVD97707.1"/>
    <property type="molecule type" value="Genomic_DNA"/>
</dbReference>
<dbReference type="GO" id="GO:0003723">
    <property type="term" value="F:RNA binding"/>
    <property type="evidence" value="ECO:0007669"/>
    <property type="project" value="InterPro"/>
</dbReference>
<dbReference type="SUPFAM" id="SSF52402">
    <property type="entry name" value="Adenine nucleotide alpha hydrolases-like"/>
    <property type="match status" value="1"/>
</dbReference>
<name>A0A382ZQ81_9ZZZZ</name>
<accession>A0A382ZQ81</accession>
<dbReference type="InterPro" id="IPR004114">
    <property type="entry name" value="THUMP_dom"/>
</dbReference>
<dbReference type="Gene3D" id="3.30.2130.30">
    <property type="match status" value="1"/>
</dbReference>
<keyword evidence="1" id="KW-0547">Nucleotide-binding</keyword>
<dbReference type="PANTHER" id="PTHR43209">
    <property type="entry name" value="TRNA SULFURTRANSFERASE"/>
    <property type="match status" value="1"/>
</dbReference>
<dbReference type="AlphaFoldDB" id="A0A382ZQ81"/>
<dbReference type="Pfam" id="PF22025">
    <property type="entry name" value="ThiI_fer"/>
    <property type="match status" value="1"/>
</dbReference>
<dbReference type="SUPFAM" id="SSF143437">
    <property type="entry name" value="THUMP domain-like"/>
    <property type="match status" value="1"/>
</dbReference>
<dbReference type="GO" id="GO:0052837">
    <property type="term" value="P:thiazole biosynthetic process"/>
    <property type="evidence" value="ECO:0007669"/>
    <property type="project" value="TreeGrafter"/>
</dbReference>
<dbReference type="Pfam" id="PF02926">
    <property type="entry name" value="THUMP"/>
    <property type="match status" value="1"/>
</dbReference>
<dbReference type="Gene3D" id="3.40.50.620">
    <property type="entry name" value="HUPs"/>
    <property type="match status" value="1"/>
</dbReference>
<dbReference type="SMART" id="SM00981">
    <property type="entry name" value="THUMP"/>
    <property type="match status" value="1"/>
</dbReference>
<evidence type="ECO:0000256" key="1">
    <source>
        <dbReference type="ARBA" id="ARBA00022741"/>
    </source>
</evidence>